<accession>A0A317XFD5</accession>
<feature type="compositionally biased region" description="Low complexity" evidence="1">
    <location>
        <begin position="84"/>
        <end position="101"/>
    </location>
</feature>
<dbReference type="EMBL" id="KZ819220">
    <property type="protein sequence ID" value="PWY97109.1"/>
    <property type="molecule type" value="Genomic_DNA"/>
</dbReference>
<dbReference type="AlphaFoldDB" id="A0A317XFD5"/>
<sequence length="421" mass="45295">MVSLSDTRSSTSFNDPVFIRTHFLGRVASEDLGIAHQQSEWLKRQSSRHNDLCRWDANWFQPIVAVDGPDCMTSDTSDTEDDSPSFSRLSSSASGSRLGAHGRSRSNTLPLSAVASAPAELPRIRTLDRLHKASLLDDDSCKRDRAQSAPGARLLPPRPLTIDTAQPLRLSSTDLRALSDLPMLTIDTSSTTKTPVPAATSASPIRIECSESDGSCHGDAGDQDPEAQLAAGIIKLREQRKAAAKSQGRSISTKRRSADVASNANKEKSAKLTITTVTEDADDSDSAVILANRGSFVLRFAEAMLDFGSAALEKLSLSDGLDAFQESGNSLESVQPRRRSSTTPQQLAAEASQLRRRRQQTRSARVSRNSSEEALSTLSKLSRSWSVPKLLAFPPKFSPAVSMDAEPRSISSPVSPAAALP</sequence>
<evidence type="ECO:0000313" key="2">
    <source>
        <dbReference type="EMBL" id="PWY97109.1"/>
    </source>
</evidence>
<proteinExistence type="predicted"/>
<dbReference type="Proteomes" id="UP000246740">
    <property type="component" value="Unassembled WGS sequence"/>
</dbReference>
<name>A0A317XFD5_9BASI</name>
<feature type="region of interest" description="Disordered" evidence="1">
    <location>
        <begin position="70"/>
        <end position="111"/>
    </location>
</feature>
<evidence type="ECO:0000313" key="3">
    <source>
        <dbReference type="Proteomes" id="UP000246740"/>
    </source>
</evidence>
<gene>
    <name evidence="2" type="ORF">BCV70DRAFT_81401</name>
</gene>
<reference evidence="2 3" key="1">
    <citation type="journal article" date="2018" name="Mol. Biol. Evol.">
        <title>Broad Genomic Sampling Reveals a Smut Pathogenic Ancestry of the Fungal Clade Ustilaginomycotina.</title>
        <authorList>
            <person name="Kijpornyongpan T."/>
            <person name="Mondo S.J."/>
            <person name="Barry K."/>
            <person name="Sandor L."/>
            <person name="Lee J."/>
            <person name="Lipzen A."/>
            <person name="Pangilinan J."/>
            <person name="LaButti K."/>
            <person name="Hainaut M."/>
            <person name="Henrissat B."/>
            <person name="Grigoriev I.V."/>
            <person name="Spatafora J.W."/>
            <person name="Aime M.C."/>
        </authorList>
    </citation>
    <scope>NUCLEOTIDE SEQUENCE [LARGE SCALE GENOMIC DNA]</scope>
    <source>
        <strain evidence="2 3">MCA 3645</strain>
    </source>
</reference>
<protein>
    <submittedName>
        <fullName evidence="2">Uncharacterized protein</fullName>
    </submittedName>
</protein>
<evidence type="ECO:0000256" key="1">
    <source>
        <dbReference type="SAM" id="MobiDB-lite"/>
    </source>
</evidence>
<keyword evidence="3" id="KW-1185">Reference proteome</keyword>
<feature type="region of interest" description="Disordered" evidence="1">
    <location>
        <begin position="398"/>
        <end position="421"/>
    </location>
</feature>
<feature type="region of interest" description="Disordered" evidence="1">
    <location>
        <begin position="328"/>
        <end position="373"/>
    </location>
</feature>
<dbReference type="InParanoid" id="A0A317XFD5"/>
<dbReference type="OrthoDB" id="2555336at2759"/>
<organism evidence="2 3">
    <name type="scientific">Testicularia cyperi</name>
    <dbReference type="NCBI Taxonomy" id="1882483"/>
    <lineage>
        <taxon>Eukaryota</taxon>
        <taxon>Fungi</taxon>
        <taxon>Dikarya</taxon>
        <taxon>Basidiomycota</taxon>
        <taxon>Ustilaginomycotina</taxon>
        <taxon>Ustilaginomycetes</taxon>
        <taxon>Ustilaginales</taxon>
        <taxon>Anthracoideaceae</taxon>
        <taxon>Testicularia</taxon>
    </lineage>
</organism>
<feature type="region of interest" description="Disordered" evidence="1">
    <location>
        <begin position="242"/>
        <end position="266"/>
    </location>
</feature>
<feature type="region of interest" description="Disordered" evidence="1">
    <location>
        <begin position="139"/>
        <end position="159"/>
    </location>
</feature>